<accession>A0A9P2TCE8</accession>
<organism evidence="1 2">
    <name type="scientific">Thermobifida fusca TM51</name>
    <dbReference type="NCBI Taxonomy" id="1169414"/>
    <lineage>
        <taxon>Bacteria</taxon>
        <taxon>Bacillati</taxon>
        <taxon>Actinomycetota</taxon>
        <taxon>Actinomycetes</taxon>
        <taxon>Streptosporangiales</taxon>
        <taxon>Nocardiopsidaceae</taxon>
        <taxon>Thermobifida</taxon>
    </lineage>
</organism>
<dbReference type="EMBL" id="AOSG01000002">
    <property type="protein sequence ID" value="EOR72746.1"/>
    <property type="molecule type" value="Genomic_DNA"/>
</dbReference>
<gene>
    <name evidence="1" type="ORF">TM51_00846</name>
</gene>
<evidence type="ECO:0000313" key="2">
    <source>
        <dbReference type="Proteomes" id="UP000014184"/>
    </source>
</evidence>
<keyword evidence="2" id="KW-1185">Reference proteome</keyword>
<sequence length="87" mass="9097">MGRSPTHVLPAHAGMIRDHRSALAGGSGAPRACGDDPHLSALLVDELTEALRRTPAAVVVATHDRMMLSDCASWPSVDLTGSRVSGR</sequence>
<proteinExistence type="predicted"/>
<dbReference type="AlphaFoldDB" id="A0A9P2TCE8"/>
<comment type="caution">
    <text evidence="1">The sequence shown here is derived from an EMBL/GenBank/DDBJ whole genome shotgun (WGS) entry which is preliminary data.</text>
</comment>
<dbReference type="Proteomes" id="UP000014184">
    <property type="component" value="Unassembled WGS sequence"/>
</dbReference>
<protein>
    <submittedName>
        <fullName evidence="1">Uncharacterized protein</fullName>
    </submittedName>
</protein>
<reference evidence="1 2" key="1">
    <citation type="journal article" date="2013" name="Genome Announc.">
        <title>Draft Genome Sequence of the Lignocellulose Decomposer Thermobifida fusca Strain TM51.</title>
        <authorList>
            <person name="Toth A."/>
            <person name="Barna T."/>
            <person name="Nagy I."/>
            <person name="Horvath B."/>
            <person name="Nagy I."/>
            <person name="Tancsics A."/>
            <person name="Kriszt B."/>
            <person name="Baka E."/>
            <person name="Fekete C."/>
            <person name="Kukolya J."/>
        </authorList>
    </citation>
    <scope>NUCLEOTIDE SEQUENCE [LARGE SCALE GENOMIC DNA]</scope>
    <source>
        <strain evidence="1 2">TM51</strain>
    </source>
</reference>
<name>A0A9P2TCE8_THEFU</name>
<evidence type="ECO:0000313" key="1">
    <source>
        <dbReference type="EMBL" id="EOR72746.1"/>
    </source>
</evidence>